<keyword evidence="8" id="KW-1185">Reference proteome</keyword>
<dbReference type="InterPro" id="IPR050109">
    <property type="entry name" value="HTH-type_TetR-like_transc_reg"/>
</dbReference>
<dbReference type="Pfam" id="PF00440">
    <property type="entry name" value="TetR_N"/>
    <property type="match status" value="1"/>
</dbReference>
<evidence type="ECO:0000313" key="7">
    <source>
        <dbReference type="EMBL" id="SFO35928.1"/>
    </source>
</evidence>
<dbReference type="EMBL" id="FOVH01000005">
    <property type="protein sequence ID" value="SFO35928.1"/>
    <property type="molecule type" value="Genomic_DNA"/>
</dbReference>
<feature type="domain" description="HTH tetR-type" evidence="6">
    <location>
        <begin position="27"/>
        <end position="87"/>
    </location>
</feature>
<dbReference type="InParanoid" id="A0A1I5GIW6"/>
<name>A0A1I5GIW6_9ACTN</name>
<dbReference type="FunFam" id="1.10.10.60:FF:000141">
    <property type="entry name" value="TetR family transcriptional regulator"/>
    <property type="match status" value="1"/>
</dbReference>
<reference evidence="7 8" key="1">
    <citation type="submission" date="2016-10" db="EMBL/GenBank/DDBJ databases">
        <authorList>
            <person name="de Groot N.N."/>
        </authorList>
    </citation>
    <scope>NUCLEOTIDE SEQUENCE [LARGE SCALE GENOMIC DNA]</scope>
    <source>
        <strain evidence="7 8">DSM 43067</strain>
    </source>
</reference>
<feature type="DNA-binding region" description="H-T-H motif" evidence="4">
    <location>
        <begin position="50"/>
        <end position="69"/>
    </location>
</feature>
<dbReference type="InterPro" id="IPR009057">
    <property type="entry name" value="Homeodomain-like_sf"/>
</dbReference>
<evidence type="ECO:0000256" key="1">
    <source>
        <dbReference type="ARBA" id="ARBA00023015"/>
    </source>
</evidence>
<dbReference type="InterPro" id="IPR023772">
    <property type="entry name" value="DNA-bd_HTH_TetR-type_CS"/>
</dbReference>
<dbReference type="PROSITE" id="PS50977">
    <property type="entry name" value="HTH_TETR_2"/>
    <property type="match status" value="1"/>
</dbReference>
<dbReference type="PROSITE" id="PS01081">
    <property type="entry name" value="HTH_TETR_1"/>
    <property type="match status" value="1"/>
</dbReference>
<dbReference type="PANTHER" id="PTHR30055:SF234">
    <property type="entry name" value="HTH-TYPE TRANSCRIPTIONAL REGULATOR BETI"/>
    <property type="match status" value="1"/>
</dbReference>
<sequence length="248" mass="27097">MNAEGKNTSKGRRAKRAEAPAAGTRRSLVEGQILDAATELFAARGYAGTSLQDIARETGLTRPALYHYFPSKEALLLRLVKEVAVGPASELRQTRMREDLSVADRLREMAASVARLQARHPERFRLLIRSEADLPDEISEAYDTARRDVLREFTALISEGIGTGELRAVDPRVAALGIIGLCNWVAWWHKPGDDEADRRVVTELAGMAVATVLAGDPREASGTGVARVVELLKQDVTALETLLSAQRD</sequence>
<keyword evidence="3" id="KW-0804">Transcription</keyword>
<evidence type="ECO:0000256" key="4">
    <source>
        <dbReference type="PROSITE-ProRule" id="PRU00335"/>
    </source>
</evidence>
<dbReference type="PRINTS" id="PR00455">
    <property type="entry name" value="HTHTETR"/>
</dbReference>
<dbReference type="Pfam" id="PF17932">
    <property type="entry name" value="TetR_C_24"/>
    <property type="match status" value="1"/>
</dbReference>
<organism evidence="7 8">
    <name type="scientific">Actinomadura madurae</name>
    <dbReference type="NCBI Taxonomy" id="1993"/>
    <lineage>
        <taxon>Bacteria</taxon>
        <taxon>Bacillati</taxon>
        <taxon>Actinomycetota</taxon>
        <taxon>Actinomycetes</taxon>
        <taxon>Streptosporangiales</taxon>
        <taxon>Thermomonosporaceae</taxon>
        <taxon>Actinomadura</taxon>
    </lineage>
</organism>
<feature type="region of interest" description="Disordered" evidence="5">
    <location>
        <begin position="1"/>
        <end position="23"/>
    </location>
</feature>
<dbReference type="Gene3D" id="1.10.357.10">
    <property type="entry name" value="Tetracycline Repressor, domain 2"/>
    <property type="match status" value="1"/>
</dbReference>
<dbReference type="GO" id="GO:0003700">
    <property type="term" value="F:DNA-binding transcription factor activity"/>
    <property type="evidence" value="ECO:0007669"/>
    <property type="project" value="TreeGrafter"/>
</dbReference>
<dbReference type="GO" id="GO:0000976">
    <property type="term" value="F:transcription cis-regulatory region binding"/>
    <property type="evidence" value="ECO:0007669"/>
    <property type="project" value="TreeGrafter"/>
</dbReference>
<dbReference type="SUPFAM" id="SSF46689">
    <property type="entry name" value="Homeodomain-like"/>
    <property type="match status" value="1"/>
</dbReference>
<dbReference type="SUPFAM" id="SSF48498">
    <property type="entry name" value="Tetracyclin repressor-like, C-terminal domain"/>
    <property type="match status" value="1"/>
</dbReference>
<evidence type="ECO:0000259" key="6">
    <source>
        <dbReference type="PROSITE" id="PS50977"/>
    </source>
</evidence>
<proteinExistence type="predicted"/>
<evidence type="ECO:0000256" key="2">
    <source>
        <dbReference type="ARBA" id="ARBA00023125"/>
    </source>
</evidence>
<keyword evidence="1" id="KW-0805">Transcription regulation</keyword>
<protein>
    <submittedName>
        <fullName evidence="7">DNA-binding transcriptional regulator, AcrR family</fullName>
    </submittedName>
</protein>
<dbReference type="AlphaFoldDB" id="A0A1I5GIW6"/>
<evidence type="ECO:0000313" key="8">
    <source>
        <dbReference type="Proteomes" id="UP000183413"/>
    </source>
</evidence>
<dbReference type="eggNOG" id="COG1309">
    <property type="taxonomic scope" value="Bacteria"/>
</dbReference>
<dbReference type="PANTHER" id="PTHR30055">
    <property type="entry name" value="HTH-TYPE TRANSCRIPTIONAL REGULATOR RUTR"/>
    <property type="match status" value="1"/>
</dbReference>
<dbReference type="InterPro" id="IPR036271">
    <property type="entry name" value="Tet_transcr_reg_TetR-rel_C_sf"/>
</dbReference>
<dbReference type="InterPro" id="IPR041490">
    <property type="entry name" value="KstR2_TetR_C"/>
</dbReference>
<accession>A0A1I5GIW6</accession>
<dbReference type="STRING" id="1993.SAMN04489713_105229"/>
<dbReference type="OrthoDB" id="3190535at2"/>
<dbReference type="GeneID" id="99652112"/>
<dbReference type="RefSeq" id="WP_021598032.1">
    <property type="nucleotide sequence ID" value="NZ_CP083237.1"/>
</dbReference>
<evidence type="ECO:0000256" key="5">
    <source>
        <dbReference type="SAM" id="MobiDB-lite"/>
    </source>
</evidence>
<gene>
    <name evidence="7" type="ORF">SAMN04489713_105229</name>
</gene>
<dbReference type="Proteomes" id="UP000183413">
    <property type="component" value="Unassembled WGS sequence"/>
</dbReference>
<dbReference type="Gene3D" id="1.10.10.60">
    <property type="entry name" value="Homeodomain-like"/>
    <property type="match status" value="1"/>
</dbReference>
<dbReference type="GO" id="GO:0045892">
    <property type="term" value="P:negative regulation of DNA-templated transcription"/>
    <property type="evidence" value="ECO:0007669"/>
    <property type="project" value="UniProtKB-ARBA"/>
</dbReference>
<evidence type="ECO:0000256" key="3">
    <source>
        <dbReference type="ARBA" id="ARBA00023163"/>
    </source>
</evidence>
<dbReference type="InterPro" id="IPR001647">
    <property type="entry name" value="HTH_TetR"/>
</dbReference>
<keyword evidence="2 4" id="KW-0238">DNA-binding</keyword>